<evidence type="ECO:0000313" key="3">
    <source>
        <dbReference type="Proteomes" id="UP001151760"/>
    </source>
</evidence>
<feature type="compositionally biased region" description="Polar residues" evidence="1">
    <location>
        <begin position="49"/>
        <end position="63"/>
    </location>
</feature>
<dbReference type="EMBL" id="BQNB010014977">
    <property type="protein sequence ID" value="GJT34589.1"/>
    <property type="molecule type" value="Genomic_DNA"/>
</dbReference>
<gene>
    <name evidence="2" type="ORF">Tco_0925008</name>
</gene>
<protein>
    <submittedName>
        <fullName evidence="2">Uncharacterized protein</fullName>
    </submittedName>
</protein>
<organism evidence="2 3">
    <name type="scientific">Tanacetum coccineum</name>
    <dbReference type="NCBI Taxonomy" id="301880"/>
    <lineage>
        <taxon>Eukaryota</taxon>
        <taxon>Viridiplantae</taxon>
        <taxon>Streptophyta</taxon>
        <taxon>Embryophyta</taxon>
        <taxon>Tracheophyta</taxon>
        <taxon>Spermatophyta</taxon>
        <taxon>Magnoliopsida</taxon>
        <taxon>eudicotyledons</taxon>
        <taxon>Gunneridae</taxon>
        <taxon>Pentapetalae</taxon>
        <taxon>asterids</taxon>
        <taxon>campanulids</taxon>
        <taxon>Asterales</taxon>
        <taxon>Asteraceae</taxon>
        <taxon>Asteroideae</taxon>
        <taxon>Anthemideae</taxon>
        <taxon>Anthemidinae</taxon>
        <taxon>Tanacetum</taxon>
    </lineage>
</organism>
<feature type="compositionally biased region" description="Basic and acidic residues" evidence="1">
    <location>
        <begin position="18"/>
        <end position="29"/>
    </location>
</feature>
<reference evidence="2" key="1">
    <citation type="journal article" date="2022" name="Int. J. Mol. Sci.">
        <title>Draft Genome of Tanacetum Coccineum: Genomic Comparison of Closely Related Tanacetum-Family Plants.</title>
        <authorList>
            <person name="Yamashiro T."/>
            <person name="Shiraishi A."/>
            <person name="Nakayama K."/>
            <person name="Satake H."/>
        </authorList>
    </citation>
    <scope>NUCLEOTIDE SEQUENCE</scope>
</reference>
<evidence type="ECO:0000256" key="1">
    <source>
        <dbReference type="SAM" id="MobiDB-lite"/>
    </source>
</evidence>
<comment type="caution">
    <text evidence="2">The sequence shown here is derived from an EMBL/GenBank/DDBJ whole genome shotgun (WGS) entry which is preliminary data.</text>
</comment>
<proteinExistence type="predicted"/>
<keyword evidence="3" id="KW-1185">Reference proteome</keyword>
<name>A0ABQ5DBU3_9ASTR</name>
<sequence>EEAARLVHATYEKMEIESDIKPARRRPSEEQLAVDKMQALKASKKSSRRQPNTGDSSKGTSSIPGVLDESTVVFSTSSEGTEESEYNEEDDVDENIDWVGTDEMEEKNDDDDDKSIDLEKIDDEETDDEFVQSEAHMTNAEDANTRNGDEQITDPAKADAEKIEEVKDDIMKAEFPPSSSSLSVSSGFSNQFLNLSYDKSTVENLKDTAYAEINSLMVIKIQSKVPHIQSPSTLTVLVLVIPVPLVLPPIPETTMTAPPVTSIINSVLQQQSTQIPTPPITTELHLLQPQFQKYQRSHLLHLMLFNQGLQI</sequence>
<feature type="non-terminal residue" evidence="2">
    <location>
        <position position="1"/>
    </location>
</feature>
<feature type="region of interest" description="Disordered" evidence="1">
    <location>
        <begin position="18"/>
        <end position="116"/>
    </location>
</feature>
<reference evidence="2" key="2">
    <citation type="submission" date="2022-01" db="EMBL/GenBank/DDBJ databases">
        <authorList>
            <person name="Yamashiro T."/>
            <person name="Shiraishi A."/>
            <person name="Satake H."/>
            <person name="Nakayama K."/>
        </authorList>
    </citation>
    <scope>NUCLEOTIDE SEQUENCE</scope>
</reference>
<dbReference type="Proteomes" id="UP001151760">
    <property type="component" value="Unassembled WGS sequence"/>
</dbReference>
<evidence type="ECO:0000313" key="2">
    <source>
        <dbReference type="EMBL" id="GJT34589.1"/>
    </source>
</evidence>
<feature type="compositionally biased region" description="Low complexity" evidence="1">
    <location>
        <begin position="69"/>
        <end position="79"/>
    </location>
</feature>
<feature type="compositionally biased region" description="Acidic residues" evidence="1">
    <location>
        <begin position="80"/>
        <end position="116"/>
    </location>
</feature>
<accession>A0ABQ5DBU3</accession>